<name>A0ABS5UZ76_9GAMM</name>
<evidence type="ECO:0000259" key="2">
    <source>
        <dbReference type="PROSITE" id="PS50883"/>
    </source>
</evidence>
<dbReference type="PANTHER" id="PTHR44757:SF2">
    <property type="entry name" value="BIOFILM ARCHITECTURE MAINTENANCE PROTEIN MBAA"/>
    <property type="match status" value="1"/>
</dbReference>
<dbReference type="PANTHER" id="PTHR44757">
    <property type="entry name" value="DIGUANYLATE CYCLASE DGCP"/>
    <property type="match status" value="1"/>
</dbReference>
<dbReference type="InterPro" id="IPR035919">
    <property type="entry name" value="EAL_sf"/>
</dbReference>
<dbReference type="InterPro" id="IPR001633">
    <property type="entry name" value="EAL_dom"/>
</dbReference>
<dbReference type="SUPFAM" id="SSF55073">
    <property type="entry name" value="Nucleotide cyclase"/>
    <property type="match status" value="1"/>
</dbReference>
<dbReference type="Gene3D" id="6.10.340.10">
    <property type="match status" value="1"/>
</dbReference>
<comment type="caution">
    <text evidence="4">The sequence shown here is derived from an EMBL/GenBank/DDBJ whole genome shotgun (WGS) entry which is preliminary data.</text>
</comment>
<evidence type="ECO:0000259" key="3">
    <source>
        <dbReference type="PROSITE" id="PS50887"/>
    </source>
</evidence>
<dbReference type="SMART" id="SM00052">
    <property type="entry name" value="EAL"/>
    <property type="match status" value="1"/>
</dbReference>
<dbReference type="InterPro" id="IPR052155">
    <property type="entry name" value="Biofilm_reg_signaling"/>
</dbReference>
<feature type="domain" description="GGDEF" evidence="3">
    <location>
        <begin position="279"/>
        <end position="412"/>
    </location>
</feature>
<proteinExistence type="predicted"/>
<keyword evidence="1" id="KW-1133">Transmembrane helix</keyword>
<evidence type="ECO:0000313" key="4">
    <source>
        <dbReference type="EMBL" id="MBT1443478.1"/>
    </source>
</evidence>
<keyword evidence="5" id="KW-1185">Reference proteome</keyword>
<protein>
    <submittedName>
        <fullName evidence="4">EAL domain-containing protein</fullName>
    </submittedName>
</protein>
<organism evidence="4 5">
    <name type="scientific">Shewanella jiangmenensis</name>
    <dbReference type="NCBI Taxonomy" id="2837387"/>
    <lineage>
        <taxon>Bacteria</taxon>
        <taxon>Pseudomonadati</taxon>
        <taxon>Pseudomonadota</taxon>
        <taxon>Gammaproteobacteria</taxon>
        <taxon>Alteromonadales</taxon>
        <taxon>Shewanellaceae</taxon>
        <taxon>Shewanella</taxon>
    </lineage>
</organism>
<dbReference type="Proteomes" id="UP001195903">
    <property type="component" value="Unassembled WGS sequence"/>
</dbReference>
<dbReference type="CDD" id="cd01949">
    <property type="entry name" value="GGDEF"/>
    <property type="match status" value="1"/>
</dbReference>
<dbReference type="Pfam" id="PF00990">
    <property type="entry name" value="GGDEF"/>
    <property type="match status" value="1"/>
</dbReference>
<feature type="domain" description="EAL" evidence="2">
    <location>
        <begin position="421"/>
        <end position="671"/>
    </location>
</feature>
<dbReference type="RefSeq" id="WP_214505662.1">
    <property type="nucleotide sequence ID" value="NZ_JAHEPS010000001.1"/>
</dbReference>
<dbReference type="EMBL" id="JAHEPS010000001">
    <property type="protein sequence ID" value="MBT1443478.1"/>
    <property type="molecule type" value="Genomic_DNA"/>
</dbReference>
<evidence type="ECO:0000313" key="5">
    <source>
        <dbReference type="Proteomes" id="UP001195903"/>
    </source>
</evidence>
<feature type="transmembrane region" description="Helical" evidence="1">
    <location>
        <begin position="15"/>
        <end position="37"/>
    </location>
</feature>
<dbReference type="SMART" id="SM00267">
    <property type="entry name" value="GGDEF"/>
    <property type="match status" value="1"/>
</dbReference>
<reference evidence="4 5" key="1">
    <citation type="submission" date="2021-05" db="EMBL/GenBank/DDBJ databases">
        <title>Shewanella sp. JM162201.</title>
        <authorList>
            <person name="Xu S."/>
            <person name="Li A."/>
        </authorList>
    </citation>
    <scope>NUCLEOTIDE SEQUENCE [LARGE SCALE GENOMIC DNA]</scope>
    <source>
        <strain evidence="4 5">JM162201</strain>
    </source>
</reference>
<dbReference type="Gene3D" id="3.30.70.270">
    <property type="match status" value="1"/>
</dbReference>
<dbReference type="Pfam" id="PF00563">
    <property type="entry name" value="EAL"/>
    <property type="match status" value="1"/>
</dbReference>
<gene>
    <name evidence="4" type="ORF">KJI95_02925</name>
</gene>
<evidence type="ECO:0000256" key="1">
    <source>
        <dbReference type="SAM" id="Phobius"/>
    </source>
</evidence>
<dbReference type="InterPro" id="IPR043128">
    <property type="entry name" value="Rev_trsase/Diguanyl_cyclase"/>
</dbReference>
<sequence>MATRFKSLTWKQTNLVVFTALFFAIAIFVVELALMVISTRDGLSANQRELLDSVEQPAANAVWALDDNLARQTLEGVLKVEHVGASVIELDDGSLFVSVSNDQHSYSPFFNELSTELFGDLREISRPLYRPLYFEGSRQQQLIGTLTIFYDTQELANTLFGQLKVSFFATLARALLLTLVLSIVFHRFLTQPIASISEAIDRIEPESPDENLLPVSESHKDDELGLVTTKLNQILLQFGQTQSKLRKMATRDPLSGLPNRTLLLETIAVTIQRARVHRRSFALLFIDLDRFKNVNDSLGHAIGDQFLARIARLLERIVGDKGTVARLGGDEFVILADEINSADMAADFVDKLLIQLNNPIQLGEHSIHPAASVGISLYPEDGHSAEDLIRHADIAMYAAKASGSNQWAFFKHQMTERAAVRLRTEASLHDALKNDEFLLHFQPKLDLNTGRLMGCEALIRWQKDGRLISPMSFIPVAEETGIIVPIGRWVLEQSCKTLRHWQKQYNVAIPIAVNVASQQFADASLVPDIKQMALRYQIQPELLEIEITETSLMADVEAAIVKLEQLKNAGFGIAVDDFGTGYSSLSYLRHLPITTMKIDRCFVSDLPNDSAIASTILMLGKQLDLKIVAEGIENDSQLEWLKKSGCPIGQGFYFSPPLSLEEFEQKYIAGNTAAIHDIRG</sequence>
<dbReference type="InterPro" id="IPR000160">
    <property type="entry name" value="GGDEF_dom"/>
</dbReference>
<dbReference type="Gene3D" id="3.20.20.450">
    <property type="entry name" value="EAL domain"/>
    <property type="match status" value="1"/>
</dbReference>
<dbReference type="InterPro" id="IPR029787">
    <property type="entry name" value="Nucleotide_cyclase"/>
</dbReference>
<keyword evidence="1" id="KW-0472">Membrane</keyword>
<accession>A0ABS5UZ76</accession>
<dbReference type="CDD" id="cd01948">
    <property type="entry name" value="EAL"/>
    <property type="match status" value="1"/>
</dbReference>
<dbReference type="PROSITE" id="PS50883">
    <property type="entry name" value="EAL"/>
    <property type="match status" value="1"/>
</dbReference>
<dbReference type="PROSITE" id="PS50887">
    <property type="entry name" value="GGDEF"/>
    <property type="match status" value="1"/>
</dbReference>
<dbReference type="SUPFAM" id="SSF141868">
    <property type="entry name" value="EAL domain-like"/>
    <property type="match status" value="1"/>
</dbReference>
<keyword evidence="1" id="KW-0812">Transmembrane</keyword>
<dbReference type="NCBIfam" id="TIGR00254">
    <property type="entry name" value="GGDEF"/>
    <property type="match status" value="1"/>
</dbReference>